<dbReference type="EC" id="1.1.-.-" evidence="6"/>
<dbReference type="InterPro" id="IPR008927">
    <property type="entry name" value="6-PGluconate_DH-like_C_sf"/>
</dbReference>
<dbReference type="InterPro" id="IPR015815">
    <property type="entry name" value="HIBADH-related"/>
</dbReference>
<dbReference type="Proteomes" id="UP001597497">
    <property type="component" value="Unassembled WGS sequence"/>
</dbReference>
<evidence type="ECO:0000256" key="2">
    <source>
        <dbReference type="ARBA" id="ARBA00023002"/>
    </source>
</evidence>
<dbReference type="RefSeq" id="WP_379929180.1">
    <property type="nucleotide sequence ID" value="NZ_JBHUMM010000014.1"/>
</dbReference>
<dbReference type="InterPro" id="IPR029154">
    <property type="entry name" value="HIBADH-like_NADP-bd"/>
</dbReference>
<proteinExistence type="inferred from homology"/>
<dbReference type="PANTHER" id="PTHR43060">
    <property type="entry name" value="3-HYDROXYISOBUTYRATE DEHYDROGENASE-LIKE 1, MITOCHONDRIAL-RELATED"/>
    <property type="match status" value="1"/>
</dbReference>
<comment type="caution">
    <text evidence="6">The sequence shown here is derived from an EMBL/GenBank/DDBJ whole genome shotgun (WGS) entry which is preliminary data.</text>
</comment>
<dbReference type="Gene3D" id="3.40.50.720">
    <property type="entry name" value="NAD(P)-binding Rossmann-like Domain"/>
    <property type="match status" value="1"/>
</dbReference>
<gene>
    <name evidence="6" type="ORF">ACFSUC_08820</name>
</gene>
<keyword evidence="3" id="KW-0520">NAD</keyword>
<dbReference type="GO" id="GO:0016491">
    <property type="term" value="F:oxidoreductase activity"/>
    <property type="evidence" value="ECO:0007669"/>
    <property type="project" value="UniProtKB-KW"/>
</dbReference>
<sequence>MSLPSIGFIGLGAMGLPMAKLLVKAGYPLHTMIHQNQAPREVLEPLGAEFHNRAAEIIQHSEVVITILPADPQMESVLLSDETLSALKPNQTLIEMTSSSPQMMHKVEEVYRSKGVKVLDAPVSGGTAGAQSGQLTVMAGGEAELLEDVRTILDVMAGKIIHVGKIGDGKAVKAINQMMASTHMLITAEAVALGEKLGVEMQALFDVIKESSGASWMFVQKYHALLEQQLEPGFKLKLMKKDLDIAVQEGAGIPLPLASSALQWYEAASRAHGEMDFAAVSRLIRDTAAGNEA</sequence>
<dbReference type="Pfam" id="PF14833">
    <property type="entry name" value="NAD_binding_11"/>
    <property type="match status" value="1"/>
</dbReference>
<dbReference type="Gene3D" id="1.10.1040.10">
    <property type="entry name" value="N-(1-d-carboxylethyl)-l-norvaline Dehydrogenase, domain 2"/>
    <property type="match status" value="1"/>
</dbReference>
<evidence type="ECO:0000259" key="4">
    <source>
        <dbReference type="Pfam" id="PF03446"/>
    </source>
</evidence>
<feature type="domain" description="6-phosphogluconate dehydrogenase NADP-binding" evidence="4">
    <location>
        <begin position="5"/>
        <end position="164"/>
    </location>
</feature>
<organism evidence="6 7">
    <name type="scientific">Marinicrinis sediminis</name>
    <dbReference type="NCBI Taxonomy" id="1652465"/>
    <lineage>
        <taxon>Bacteria</taxon>
        <taxon>Bacillati</taxon>
        <taxon>Bacillota</taxon>
        <taxon>Bacilli</taxon>
        <taxon>Bacillales</taxon>
        <taxon>Paenibacillaceae</taxon>
    </lineage>
</organism>
<reference evidence="7" key="1">
    <citation type="journal article" date="2019" name="Int. J. Syst. Evol. Microbiol.">
        <title>The Global Catalogue of Microorganisms (GCM) 10K type strain sequencing project: providing services to taxonomists for standard genome sequencing and annotation.</title>
        <authorList>
            <consortium name="The Broad Institute Genomics Platform"/>
            <consortium name="The Broad Institute Genome Sequencing Center for Infectious Disease"/>
            <person name="Wu L."/>
            <person name="Ma J."/>
        </authorList>
    </citation>
    <scope>NUCLEOTIDE SEQUENCE [LARGE SCALE GENOMIC DNA]</scope>
    <source>
        <strain evidence="7">KCTC 33676</strain>
    </source>
</reference>
<name>A0ABW5RAF2_9BACL</name>
<dbReference type="SUPFAM" id="SSF51735">
    <property type="entry name" value="NAD(P)-binding Rossmann-fold domains"/>
    <property type="match status" value="1"/>
</dbReference>
<accession>A0ABW5RAF2</accession>
<evidence type="ECO:0000256" key="3">
    <source>
        <dbReference type="ARBA" id="ARBA00023027"/>
    </source>
</evidence>
<dbReference type="EMBL" id="JBHUMM010000014">
    <property type="protein sequence ID" value="MFD2671706.1"/>
    <property type="molecule type" value="Genomic_DNA"/>
</dbReference>
<dbReference type="InterPro" id="IPR013328">
    <property type="entry name" value="6PGD_dom2"/>
</dbReference>
<dbReference type="PIRSF" id="PIRSF000103">
    <property type="entry name" value="HIBADH"/>
    <property type="match status" value="1"/>
</dbReference>
<evidence type="ECO:0000259" key="5">
    <source>
        <dbReference type="Pfam" id="PF14833"/>
    </source>
</evidence>
<feature type="domain" description="3-hydroxyisobutyrate dehydrogenase-like NAD-binding" evidence="5">
    <location>
        <begin position="167"/>
        <end position="283"/>
    </location>
</feature>
<protein>
    <submittedName>
        <fullName evidence="6">NAD(P)-dependent oxidoreductase</fullName>
        <ecNumber evidence="6">1.1.-.-</ecNumber>
    </submittedName>
</protein>
<evidence type="ECO:0000313" key="7">
    <source>
        <dbReference type="Proteomes" id="UP001597497"/>
    </source>
</evidence>
<keyword evidence="2 6" id="KW-0560">Oxidoreductase</keyword>
<dbReference type="PANTHER" id="PTHR43060:SF15">
    <property type="entry name" value="3-HYDROXYISOBUTYRATE DEHYDROGENASE-LIKE 1, MITOCHONDRIAL-RELATED"/>
    <property type="match status" value="1"/>
</dbReference>
<dbReference type="Pfam" id="PF03446">
    <property type="entry name" value="NAD_binding_2"/>
    <property type="match status" value="1"/>
</dbReference>
<dbReference type="InterPro" id="IPR036291">
    <property type="entry name" value="NAD(P)-bd_dom_sf"/>
</dbReference>
<evidence type="ECO:0000256" key="1">
    <source>
        <dbReference type="ARBA" id="ARBA00009080"/>
    </source>
</evidence>
<evidence type="ECO:0000313" key="6">
    <source>
        <dbReference type="EMBL" id="MFD2671706.1"/>
    </source>
</evidence>
<dbReference type="SUPFAM" id="SSF48179">
    <property type="entry name" value="6-phosphogluconate dehydrogenase C-terminal domain-like"/>
    <property type="match status" value="1"/>
</dbReference>
<comment type="similarity">
    <text evidence="1">Belongs to the HIBADH-related family.</text>
</comment>
<keyword evidence="7" id="KW-1185">Reference proteome</keyword>
<dbReference type="InterPro" id="IPR006115">
    <property type="entry name" value="6PGDH_NADP-bd"/>
</dbReference>